<evidence type="ECO:0000256" key="1">
    <source>
        <dbReference type="SAM" id="MobiDB-lite"/>
    </source>
</evidence>
<feature type="region of interest" description="Disordered" evidence="1">
    <location>
        <begin position="211"/>
        <end position="230"/>
    </location>
</feature>
<dbReference type="RefSeq" id="WP_349544170.1">
    <property type="nucleotide sequence ID" value="NZ_JAOALG010000002.1"/>
</dbReference>
<comment type="caution">
    <text evidence="3">The sequence shown here is derived from an EMBL/GenBank/DDBJ whole genome shotgun (WGS) entry which is preliminary data.</text>
</comment>
<evidence type="ECO:0000313" key="4">
    <source>
        <dbReference type="Proteomes" id="UP001469089"/>
    </source>
</evidence>
<keyword evidence="4" id="KW-1185">Reference proteome</keyword>
<accession>A0ABV1LU05</accession>
<evidence type="ECO:0000313" key="3">
    <source>
        <dbReference type="EMBL" id="MEQ5842276.1"/>
    </source>
</evidence>
<feature type="signal peptide" evidence="2">
    <location>
        <begin position="1"/>
        <end position="38"/>
    </location>
</feature>
<proteinExistence type="predicted"/>
<evidence type="ECO:0000256" key="2">
    <source>
        <dbReference type="SAM" id="SignalP"/>
    </source>
</evidence>
<organism evidence="3 4">
    <name type="scientific">Paraburkholderia acidicola</name>
    <dbReference type="NCBI Taxonomy" id="1912599"/>
    <lineage>
        <taxon>Bacteria</taxon>
        <taxon>Pseudomonadati</taxon>
        <taxon>Pseudomonadota</taxon>
        <taxon>Betaproteobacteria</taxon>
        <taxon>Burkholderiales</taxon>
        <taxon>Burkholderiaceae</taxon>
        <taxon>Paraburkholderia</taxon>
    </lineage>
</organism>
<sequence length="230" mass="24149">MRIASSHESEFFYCLRTMSRGASVAAVVAALLVLGACADPNPNERVTGSAGKAVRYSSRQVTVDLTADERSALDKIRDRAYPDATAPQALGAVVAALKAGGYAPVSSEADTGIAQGGHSETLIPKWREVLRGVVKSRFGLLPARPDHEYTTALVSVRPAEHGRGVVVRARFDSTVYDSNGDSKTKTVIKPSAYDEFFSLTARALSGANLANDSASASAATAPQRPAASPQ</sequence>
<protein>
    <recommendedName>
        <fullName evidence="5">DUF4410 domain-containing protein</fullName>
    </recommendedName>
</protein>
<name>A0ABV1LU05_9BURK</name>
<dbReference type="EMBL" id="JAOALG010000002">
    <property type="protein sequence ID" value="MEQ5842276.1"/>
    <property type="molecule type" value="Genomic_DNA"/>
</dbReference>
<reference evidence="3 4" key="1">
    <citation type="journal article" date="2024" name="Chem. Sci.">
        <title>Discovery of a lagriamide polyketide by integrated genome mining, isotopic labeling, and untargeted metabolomics.</title>
        <authorList>
            <person name="Fergusson C.H."/>
            <person name="Saulog J."/>
            <person name="Paulo B.S."/>
            <person name="Wilson D.M."/>
            <person name="Liu D.Y."/>
            <person name="Morehouse N.J."/>
            <person name="Waterworth S."/>
            <person name="Barkei J."/>
            <person name="Gray C.A."/>
            <person name="Kwan J.C."/>
            <person name="Eustaquio A.S."/>
            <person name="Linington R.G."/>
        </authorList>
    </citation>
    <scope>NUCLEOTIDE SEQUENCE [LARGE SCALE GENOMIC DNA]</scope>
    <source>
        <strain evidence="3 4">RL17-338-BIF-B</strain>
    </source>
</reference>
<dbReference type="Proteomes" id="UP001469089">
    <property type="component" value="Unassembled WGS sequence"/>
</dbReference>
<feature type="chain" id="PRO_5046789052" description="DUF4410 domain-containing protein" evidence="2">
    <location>
        <begin position="39"/>
        <end position="230"/>
    </location>
</feature>
<gene>
    <name evidence="3" type="ORF">N0A02_22790</name>
</gene>
<evidence type="ECO:0008006" key="5">
    <source>
        <dbReference type="Google" id="ProtNLM"/>
    </source>
</evidence>
<keyword evidence="2" id="KW-0732">Signal</keyword>